<dbReference type="InterPro" id="IPR035919">
    <property type="entry name" value="EAL_sf"/>
</dbReference>
<feature type="transmembrane region" description="Helical" evidence="2">
    <location>
        <begin position="95"/>
        <end position="115"/>
    </location>
</feature>
<dbReference type="PANTHER" id="PTHR44757:SF2">
    <property type="entry name" value="BIOFILM ARCHITECTURE MAINTENANCE PROTEIN MBAA"/>
    <property type="match status" value="1"/>
</dbReference>
<dbReference type="PROSITE" id="PS50887">
    <property type="entry name" value="GGDEF"/>
    <property type="match status" value="1"/>
</dbReference>
<dbReference type="SMART" id="SM00091">
    <property type="entry name" value="PAS"/>
    <property type="match status" value="1"/>
</dbReference>
<evidence type="ECO:0000313" key="7">
    <source>
        <dbReference type="Proteomes" id="UP000031523"/>
    </source>
</evidence>
<dbReference type="PROSITE" id="PS50112">
    <property type="entry name" value="PAS"/>
    <property type="match status" value="1"/>
</dbReference>
<dbReference type="CDD" id="cd01949">
    <property type="entry name" value="GGDEF"/>
    <property type="match status" value="1"/>
</dbReference>
<keyword evidence="7" id="KW-1185">Reference proteome</keyword>
<dbReference type="Proteomes" id="UP000031523">
    <property type="component" value="Chromosome"/>
</dbReference>
<feature type="transmembrane region" description="Helical" evidence="2">
    <location>
        <begin position="312"/>
        <end position="333"/>
    </location>
</feature>
<dbReference type="CDD" id="cd00130">
    <property type="entry name" value="PAS"/>
    <property type="match status" value="1"/>
</dbReference>
<evidence type="ECO:0000256" key="1">
    <source>
        <dbReference type="SAM" id="MobiDB-lite"/>
    </source>
</evidence>
<dbReference type="CDD" id="cd01948">
    <property type="entry name" value="EAL"/>
    <property type="match status" value="1"/>
</dbReference>
<dbReference type="InterPro" id="IPR052155">
    <property type="entry name" value="Biofilm_reg_signaling"/>
</dbReference>
<feature type="transmembrane region" description="Helical" evidence="2">
    <location>
        <begin position="61"/>
        <end position="83"/>
    </location>
</feature>
<dbReference type="InterPro" id="IPR029787">
    <property type="entry name" value="Nucleotide_cyclase"/>
</dbReference>
<dbReference type="PANTHER" id="PTHR44757">
    <property type="entry name" value="DIGUANYLATE CYCLASE DGCP"/>
    <property type="match status" value="1"/>
</dbReference>
<keyword evidence="2" id="KW-0472">Membrane</keyword>
<dbReference type="EMBL" id="CP010519">
    <property type="protein sequence ID" value="AJE82100.1"/>
    <property type="molecule type" value="Genomic_DNA"/>
</dbReference>
<name>A0A0B5ES41_STRA4</name>
<dbReference type="Gene3D" id="3.30.70.270">
    <property type="match status" value="1"/>
</dbReference>
<accession>A0A0B5ES41</accession>
<dbReference type="Pfam" id="PF00990">
    <property type="entry name" value="GGDEF"/>
    <property type="match status" value="1"/>
</dbReference>
<evidence type="ECO:0000259" key="3">
    <source>
        <dbReference type="PROSITE" id="PS50112"/>
    </source>
</evidence>
<dbReference type="SMART" id="SM00267">
    <property type="entry name" value="GGDEF"/>
    <property type="match status" value="1"/>
</dbReference>
<dbReference type="Gene3D" id="3.20.20.450">
    <property type="entry name" value="EAL domain"/>
    <property type="match status" value="1"/>
</dbReference>
<dbReference type="KEGG" id="sals:SLNWT_1724"/>
<feature type="domain" description="GGDEF" evidence="5">
    <location>
        <begin position="533"/>
        <end position="671"/>
    </location>
</feature>
<feature type="transmembrane region" description="Helical" evidence="2">
    <location>
        <begin position="155"/>
        <end position="178"/>
    </location>
</feature>
<organism evidence="6 7">
    <name type="scientific">Streptomyces albus (strain ATCC 21838 / DSM 41398 / FERM P-419 / JCM 4703 / NBRC 107858)</name>
    <dbReference type="NCBI Taxonomy" id="1081613"/>
    <lineage>
        <taxon>Bacteria</taxon>
        <taxon>Bacillati</taxon>
        <taxon>Actinomycetota</taxon>
        <taxon>Actinomycetes</taxon>
        <taxon>Kitasatosporales</taxon>
        <taxon>Streptomycetaceae</taxon>
        <taxon>Streptomyces</taxon>
    </lineage>
</organism>
<evidence type="ECO:0000256" key="2">
    <source>
        <dbReference type="SAM" id="Phobius"/>
    </source>
</evidence>
<dbReference type="SUPFAM" id="SSF55785">
    <property type="entry name" value="PYP-like sensor domain (PAS domain)"/>
    <property type="match status" value="1"/>
</dbReference>
<dbReference type="Pfam" id="PF08448">
    <property type="entry name" value="PAS_4"/>
    <property type="match status" value="1"/>
</dbReference>
<evidence type="ECO:0000313" key="6">
    <source>
        <dbReference type="EMBL" id="AJE82100.1"/>
    </source>
</evidence>
<feature type="transmembrane region" description="Helical" evidence="2">
    <location>
        <begin position="198"/>
        <end position="216"/>
    </location>
</feature>
<dbReference type="NCBIfam" id="TIGR00229">
    <property type="entry name" value="sensory_box"/>
    <property type="match status" value="1"/>
</dbReference>
<proteinExistence type="predicted"/>
<feature type="transmembrane region" description="Helical" evidence="2">
    <location>
        <begin position="127"/>
        <end position="148"/>
    </location>
</feature>
<dbReference type="Gene3D" id="3.30.450.20">
    <property type="entry name" value="PAS domain"/>
    <property type="match status" value="1"/>
</dbReference>
<feature type="transmembrane region" description="Helical" evidence="2">
    <location>
        <begin position="37"/>
        <end position="55"/>
    </location>
</feature>
<dbReference type="SMART" id="SM00052">
    <property type="entry name" value="EAL"/>
    <property type="match status" value="1"/>
</dbReference>
<keyword evidence="2" id="KW-0812">Transmembrane</keyword>
<feature type="region of interest" description="Disordered" evidence="1">
    <location>
        <begin position="282"/>
        <end position="311"/>
    </location>
</feature>
<reference evidence="6 7" key="1">
    <citation type="submission" date="2015-01" db="EMBL/GenBank/DDBJ databases">
        <title>Enhanced salinomycin production by adjusting the supply of polyketide extender units in Streptomyce albus DSM 41398.</title>
        <authorList>
            <person name="Lu C."/>
        </authorList>
    </citation>
    <scope>NUCLEOTIDE SEQUENCE [LARGE SCALE GENOMIC DNA]</scope>
    <source>
        <strain evidence="7">ATCC 21838 / DSM 41398 / FERM P-419 / JCM 4703 / NBRC 107858</strain>
    </source>
</reference>
<feature type="transmembrane region" description="Helical" evidence="2">
    <location>
        <begin position="345"/>
        <end position="366"/>
    </location>
</feature>
<dbReference type="InterPro" id="IPR043128">
    <property type="entry name" value="Rev_trsase/Diguanyl_cyclase"/>
</dbReference>
<dbReference type="SUPFAM" id="SSF141868">
    <property type="entry name" value="EAL domain-like"/>
    <property type="match status" value="1"/>
</dbReference>
<dbReference type="InterPro" id="IPR000160">
    <property type="entry name" value="GGDEF_dom"/>
</dbReference>
<feature type="domain" description="EAL" evidence="4">
    <location>
        <begin position="680"/>
        <end position="933"/>
    </location>
</feature>
<feature type="transmembrane region" description="Helical" evidence="2">
    <location>
        <begin position="228"/>
        <end position="248"/>
    </location>
</feature>
<dbReference type="AlphaFoldDB" id="A0A0B5ES41"/>
<keyword evidence="2" id="KW-1133">Transmembrane helix</keyword>
<dbReference type="NCBIfam" id="TIGR00254">
    <property type="entry name" value="GGDEF"/>
    <property type="match status" value="1"/>
</dbReference>
<dbReference type="PROSITE" id="PS50883">
    <property type="entry name" value="EAL"/>
    <property type="match status" value="1"/>
</dbReference>
<gene>
    <name evidence="6" type="ORF">SLNWT_1724</name>
</gene>
<dbReference type="InterPro" id="IPR013656">
    <property type="entry name" value="PAS_4"/>
</dbReference>
<evidence type="ECO:0000259" key="5">
    <source>
        <dbReference type="PROSITE" id="PS50887"/>
    </source>
</evidence>
<dbReference type="SUPFAM" id="SSF55073">
    <property type="entry name" value="Nucleotide cyclase"/>
    <property type="match status" value="1"/>
</dbReference>
<feature type="domain" description="PAS" evidence="3">
    <location>
        <begin position="378"/>
        <end position="448"/>
    </location>
</feature>
<dbReference type="InterPro" id="IPR000014">
    <property type="entry name" value="PAS"/>
</dbReference>
<evidence type="ECO:0000259" key="4">
    <source>
        <dbReference type="PROSITE" id="PS50883"/>
    </source>
</evidence>
<dbReference type="InterPro" id="IPR035965">
    <property type="entry name" value="PAS-like_dom_sf"/>
</dbReference>
<protein>
    <submittedName>
        <fullName evidence="6">Integral membrane phosphodiesterase</fullName>
    </submittedName>
</protein>
<dbReference type="InterPro" id="IPR001633">
    <property type="entry name" value="EAL_dom"/>
</dbReference>
<sequence>MTARPPLAGAVGGAFRSLLPPLEPLGRGHLSRGVNGPLVLAVACSGYAVGATLGWGSERLALAMGDFGLALAAALAAVSCYRYGRLRAGSLRPAWLLFALSSAMAALGNAVWGWYEVVLGREVPDPSWADLFFLCFAPPAIVGLLVLAKRPASRAGWVCLVLDSWLVGGSLLTLSWSLALAHTAHSGGGDVAHTALSLAYPLLDIALVSMVLAMHFRRGFVDRSAINTAVGALALTVMCDALFTSPLLHDSYRSGQLLDAGWFAGSLLLAYAPWVAPRRAHPADGEHASGHGAPHPATEDDPPPRGTPPRPIAGSLAALTPYLAAAVCTLGILYNVLDGRRVDRVVLLTACTVVLALVVRQGIMLLDNITLTQELAEKENHFRSLVQGSSDVIMIAAPSGVLRYVSPAATGVYGREAAELVGSELAALIHPEDLGRVVHELRRFLAASPAEEPTARIECRFRSGAGQWLNVESTVNRHQGGLILNTRDVTERVRLQAQLQHNAEHDPLTDLPNRALFARRVGQALGGRRAGDAGTAVLFIDLDGFKAVNDTIGHQAGDELLIQAARRLQESVRQGDTAARFGGDEFAALVLGDGARERALRERQILELADRLRLTLSRPYAIDGNDVRVAASIGVAFAEPGLSAGELLRNADLAMYRAKAGGKNRVELYAPQMKTEAVRKAQLEDRLRGALDEGEFALLHQPVVSLDQGRICAVSAQARWRSGQGALFTPERFLRGRDQARADELDWWVLEAAVAQAAERAAAGVTVPVVVRLGGHRLLDRSLPLNAVEALLDRHALASGALVLELADSGPPARLAELERRLAELRRLGVRIALDGFGGGYAAINALRTLPVDILKLDRSLVEGVTESARLNKITGGLLRIAGDLGMRSVADGVEHPDQVLALRAMGCTHGQGPVFSGPLDEYRLRRVLSAGKVPVPGAAGERTMLTRVPAPYRPESVRSSHHETPVPPT</sequence>
<dbReference type="Pfam" id="PF00563">
    <property type="entry name" value="EAL"/>
    <property type="match status" value="1"/>
</dbReference>